<evidence type="ECO:0000313" key="1">
    <source>
        <dbReference type="EMBL" id="GFA50519.1"/>
    </source>
</evidence>
<protein>
    <recommendedName>
        <fullName evidence="2">RNA-directed DNA polymerase, eukaryota, reverse transcriptase zinc-binding domain protein</fullName>
    </recommendedName>
</protein>
<organism evidence="1">
    <name type="scientific">Tanacetum cinerariifolium</name>
    <name type="common">Dalmatian daisy</name>
    <name type="synonym">Chrysanthemum cinerariifolium</name>
    <dbReference type="NCBI Taxonomy" id="118510"/>
    <lineage>
        <taxon>Eukaryota</taxon>
        <taxon>Viridiplantae</taxon>
        <taxon>Streptophyta</taxon>
        <taxon>Embryophyta</taxon>
        <taxon>Tracheophyta</taxon>
        <taxon>Spermatophyta</taxon>
        <taxon>Magnoliopsida</taxon>
        <taxon>eudicotyledons</taxon>
        <taxon>Gunneridae</taxon>
        <taxon>Pentapetalae</taxon>
        <taxon>asterids</taxon>
        <taxon>campanulids</taxon>
        <taxon>Asterales</taxon>
        <taxon>Asteraceae</taxon>
        <taxon>Asteroideae</taxon>
        <taxon>Anthemideae</taxon>
        <taxon>Anthemidinae</taxon>
        <taxon>Tanacetum</taxon>
    </lineage>
</organism>
<name>A0A699JS15_TANCI</name>
<evidence type="ECO:0008006" key="2">
    <source>
        <dbReference type="Google" id="ProtNLM"/>
    </source>
</evidence>
<dbReference type="EMBL" id="BKCJ010435706">
    <property type="protein sequence ID" value="GFA50519.1"/>
    <property type="molecule type" value="Genomic_DNA"/>
</dbReference>
<comment type="caution">
    <text evidence="1">The sequence shown here is derived from an EMBL/GenBank/DDBJ whole genome shotgun (WGS) entry which is preliminary data.</text>
</comment>
<accession>A0A699JS15</accession>
<reference evidence="1" key="1">
    <citation type="journal article" date="2019" name="Sci. Rep.">
        <title>Draft genome of Tanacetum cinerariifolium, the natural source of mosquito coil.</title>
        <authorList>
            <person name="Yamashiro T."/>
            <person name="Shiraishi A."/>
            <person name="Satake H."/>
            <person name="Nakayama K."/>
        </authorList>
    </citation>
    <scope>NUCLEOTIDE SEQUENCE</scope>
</reference>
<proteinExistence type="predicted"/>
<sequence length="231" mass="27461">MDASSFPQVNNGGSSNNWTIQDKILSAIKKSKNKYDVLKEEEINVYRELKQLKDRMIAEDRLKEKENLQEDTEDVMEGENIMKKKRSFRFFYYIMDKDKFLPIVEKEWKQEIVGHTMFKAVKKLKGIKYHMRNLNWKNGDLCKRVASCKERLKAIQRYMVKNPYNNSIKAKEAECLADYLKALIDEEKFFFQKTKVKWISNGDRNTKYFHKVIASKRNANSIMRVCNEKGE</sequence>
<dbReference type="AlphaFoldDB" id="A0A699JS15"/>
<gene>
    <name evidence="1" type="ORF">Tci_622491</name>
</gene>